<evidence type="ECO:0000256" key="1">
    <source>
        <dbReference type="ARBA" id="ARBA00022737"/>
    </source>
</evidence>
<sequence length="111" mass="11608">CVFRREHLSNQKVVQVACGDNHSVLLMQDGQIFTWGCNSSGQLGLGNTKPSTRPQSQLALAGIPLAQIAAGGDHSVALSVSGTVFSWGSNRRGQLGLGDMTGESLKSVLSI</sequence>
<dbReference type="Pfam" id="PF00415">
    <property type="entry name" value="RCC1"/>
    <property type="match status" value="3"/>
</dbReference>
<dbReference type="InterPro" id="IPR051210">
    <property type="entry name" value="Ub_ligase/GEF_domain"/>
</dbReference>
<keyword evidence="1" id="KW-0677">Repeat</keyword>
<dbReference type="Proteomes" id="UP000261540">
    <property type="component" value="Unplaced"/>
</dbReference>
<protein>
    <submittedName>
        <fullName evidence="3">Uncharacterized protein</fullName>
    </submittedName>
</protein>
<dbReference type="Gene3D" id="2.130.10.30">
    <property type="entry name" value="Regulator of chromosome condensation 1/beta-lactamase-inhibitor protein II"/>
    <property type="match status" value="1"/>
</dbReference>
<organism evidence="3 4">
    <name type="scientific">Paramormyrops kingsleyae</name>
    <dbReference type="NCBI Taxonomy" id="1676925"/>
    <lineage>
        <taxon>Eukaryota</taxon>
        <taxon>Metazoa</taxon>
        <taxon>Chordata</taxon>
        <taxon>Craniata</taxon>
        <taxon>Vertebrata</taxon>
        <taxon>Euteleostomi</taxon>
        <taxon>Actinopterygii</taxon>
        <taxon>Neopterygii</taxon>
        <taxon>Teleostei</taxon>
        <taxon>Osteoglossocephala</taxon>
        <taxon>Osteoglossomorpha</taxon>
        <taxon>Osteoglossiformes</taxon>
        <taxon>Mormyridae</taxon>
        <taxon>Paramormyrops</taxon>
    </lineage>
</organism>
<name>A0A3B3R8W7_9TELE</name>
<evidence type="ECO:0000313" key="3">
    <source>
        <dbReference type="Ensembl" id="ENSPKIP00000015217.1"/>
    </source>
</evidence>
<evidence type="ECO:0000313" key="4">
    <source>
        <dbReference type="Proteomes" id="UP000261540"/>
    </source>
</evidence>
<dbReference type="AlphaFoldDB" id="A0A3B3R8W7"/>
<dbReference type="SUPFAM" id="SSF50985">
    <property type="entry name" value="RCC1/BLIP-II"/>
    <property type="match status" value="1"/>
</dbReference>
<dbReference type="PANTHER" id="PTHR22870">
    <property type="entry name" value="REGULATOR OF CHROMOSOME CONDENSATION"/>
    <property type="match status" value="1"/>
</dbReference>
<dbReference type="STRING" id="1676925.ENSPKIP00000015217"/>
<feature type="repeat" description="RCC1" evidence="2">
    <location>
        <begin position="30"/>
        <end position="81"/>
    </location>
</feature>
<reference evidence="3" key="2">
    <citation type="submission" date="2025-09" db="UniProtKB">
        <authorList>
            <consortium name="Ensembl"/>
        </authorList>
    </citation>
    <scope>IDENTIFICATION</scope>
</reference>
<dbReference type="GeneTree" id="ENSGT00940000163989"/>
<dbReference type="PRINTS" id="PR00633">
    <property type="entry name" value="RCCNDNSATION"/>
</dbReference>
<evidence type="ECO:0000256" key="2">
    <source>
        <dbReference type="PROSITE-ProRule" id="PRU00235"/>
    </source>
</evidence>
<dbReference type="InterPro" id="IPR000408">
    <property type="entry name" value="Reg_chr_condens"/>
</dbReference>
<accession>A0A3B3R8W7</accession>
<dbReference type="InterPro" id="IPR009091">
    <property type="entry name" value="RCC1/BLIP-II"/>
</dbReference>
<keyword evidence="4" id="KW-1185">Reference proteome</keyword>
<dbReference type="PROSITE" id="PS00626">
    <property type="entry name" value="RCC1_2"/>
    <property type="match status" value="2"/>
</dbReference>
<dbReference type="Ensembl" id="ENSPKIT00000039678.1">
    <property type="protein sequence ID" value="ENSPKIP00000015217.1"/>
    <property type="gene ID" value="ENSPKIG00000002006.1"/>
</dbReference>
<dbReference type="PANTHER" id="PTHR22870:SF440">
    <property type="entry name" value="RETINITIS PIGMENTOSA GTPASE REGULATOR B-RELATED"/>
    <property type="match status" value="1"/>
</dbReference>
<feature type="repeat" description="RCC1" evidence="2">
    <location>
        <begin position="82"/>
        <end position="111"/>
    </location>
</feature>
<proteinExistence type="predicted"/>
<dbReference type="PROSITE" id="PS50012">
    <property type="entry name" value="RCC1_3"/>
    <property type="match status" value="2"/>
</dbReference>
<reference evidence="3" key="1">
    <citation type="submission" date="2025-08" db="UniProtKB">
        <authorList>
            <consortium name="Ensembl"/>
        </authorList>
    </citation>
    <scope>IDENTIFICATION</scope>
</reference>